<evidence type="ECO:0000313" key="1">
    <source>
        <dbReference type="EMBL" id="PPT74255.1"/>
    </source>
</evidence>
<keyword evidence="2" id="KW-1185">Reference proteome</keyword>
<dbReference type="Proteomes" id="UP000239898">
    <property type="component" value="Unassembled WGS sequence"/>
</dbReference>
<name>A0A2S6Z171_9XANT</name>
<evidence type="ECO:0000313" key="2">
    <source>
        <dbReference type="Proteomes" id="UP000239898"/>
    </source>
</evidence>
<gene>
    <name evidence="1" type="ORF">XthCFBP4691_19990</name>
</gene>
<accession>A0A2S6Z171</accession>
<dbReference type="AlphaFoldDB" id="A0A2S6Z171"/>
<proteinExistence type="predicted"/>
<comment type="caution">
    <text evidence="1">The sequence shown here is derived from an EMBL/GenBank/DDBJ whole genome shotgun (WGS) entry which is preliminary data.</text>
</comment>
<reference evidence="1 2" key="1">
    <citation type="submission" date="2016-08" db="EMBL/GenBank/DDBJ databases">
        <title>Evolution of the type three secretion system and type three effector repertoires in Xanthomonas.</title>
        <authorList>
            <person name="Merda D."/>
            <person name="Briand M."/>
            <person name="Bosis E."/>
            <person name="Rousseau C."/>
            <person name="Portier P."/>
            <person name="Jacques M.-A."/>
            <person name="Fischer-Le Saux M."/>
        </authorList>
    </citation>
    <scope>NUCLEOTIDE SEQUENCE [LARGE SCALE GENOMIC DNA]</scope>
    <source>
        <strain evidence="1 2">CFBP 4691</strain>
    </source>
</reference>
<sequence>MSILYSLSFRLPLTRARISLLPAVAHQRGMWIERQSQWCTVVGMGKVLMFIERGEGPLLRVTH</sequence>
<organism evidence="1 2">
    <name type="scientific">Xanthomonas theicola</name>
    <dbReference type="NCBI Taxonomy" id="56464"/>
    <lineage>
        <taxon>Bacteria</taxon>
        <taxon>Pseudomonadati</taxon>
        <taxon>Pseudomonadota</taxon>
        <taxon>Gammaproteobacteria</taxon>
        <taxon>Lysobacterales</taxon>
        <taxon>Lysobacteraceae</taxon>
        <taxon>Xanthomonas</taxon>
    </lineage>
</organism>
<dbReference type="EMBL" id="MIGX01000231">
    <property type="protein sequence ID" value="PPT74255.1"/>
    <property type="molecule type" value="Genomic_DNA"/>
</dbReference>
<protein>
    <submittedName>
        <fullName evidence="1">Uncharacterized protein</fullName>
    </submittedName>
</protein>